<dbReference type="PANTHER" id="PTHR33240:SF17">
    <property type="entry name" value="EUKARYOTIC PEPTIDE CHAIN RELEASE FACTOR GTP-BINDING SUBUNIT-LIKE"/>
    <property type="match status" value="1"/>
</dbReference>
<gene>
    <name evidence="2" type="ORF">Cgig2_027419</name>
</gene>
<dbReference type="Gene3D" id="2.40.70.10">
    <property type="entry name" value="Acid Proteases"/>
    <property type="match status" value="1"/>
</dbReference>
<comment type="caution">
    <text evidence="2">The sequence shown here is derived from an EMBL/GenBank/DDBJ whole genome shotgun (WGS) entry which is preliminary data.</text>
</comment>
<proteinExistence type="predicted"/>
<dbReference type="InterPro" id="IPR021109">
    <property type="entry name" value="Peptidase_aspartic_dom_sf"/>
</dbReference>
<evidence type="ECO:0000256" key="1">
    <source>
        <dbReference type="SAM" id="Phobius"/>
    </source>
</evidence>
<sequence length="376" mass="40801">MVFDGKKAWRFTSPHNDPLVVEMKIASAIRILVDMGNSVEIITCDCLKKLTHPGRHIIPLVHPILGFGGQEVNPVGMIHLPLRFGDKLKSRNLEVDFLVVDVPTAYNVILGCLTLHRKEKRTKKKEKEGALHIGLFTVLTTLIFRSLGISIQGVIHLIPCLITLTRRRNKLHLFEVSALVLGPLALVNVVEVGLEVAVFLKFLGQRHQDLAYLHGPADGLAPGLGPASQPPRSPQPWPLKAPPPAGAAGLFSRPLERLRRWYQVANPSSIRHSVAALTPRANASAIVISSSVILGGSEVPETAKSQDLTKSLTNSWMSENLAVGSAMMKLVDGCWVLMGEPVPRGGLVGSHVPSMGRGRRHGLIRAALDSLALVNQ</sequence>
<dbReference type="PANTHER" id="PTHR33240">
    <property type="entry name" value="OS08G0508500 PROTEIN"/>
    <property type="match status" value="1"/>
</dbReference>
<dbReference type="Proteomes" id="UP001153076">
    <property type="component" value="Unassembled WGS sequence"/>
</dbReference>
<name>A0A9Q1GUW7_9CARY</name>
<protein>
    <recommendedName>
        <fullName evidence="4">Peptidase A2 domain-containing protein</fullName>
    </recommendedName>
</protein>
<keyword evidence="3" id="KW-1185">Reference proteome</keyword>
<keyword evidence="1" id="KW-0472">Membrane</keyword>
<reference evidence="2" key="1">
    <citation type="submission" date="2022-04" db="EMBL/GenBank/DDBJ databases">
        <title>Carnegiea gigantea Genome sequencing and assembly v2.</title>
        <authorList>
            <person name="Copetti D."/>
            <person name="Sanderson M.J."/>
            <person name="Burquez A."/>
            <person name="Wojciechowski M.F."/>
        </authorList>
    </citation>
    <scope>NUCLEOTIDE SEQUENCE</scope>
    <source>
        <strain evidence="2">SGP5-SGP5p</strain>
        <tissue evidence="2">Aerial part</tissue>
    </source>
</reference>
<feature type="transmembrane region" description="Helical" evidence="1">
    <location>
        <begin position="130"/>
        <end position="158"/>
    </location>
</feature>
<dbReference type="EMBL" id="JAKOGI010001030">
    <property type="protein sequence ID" value="KAJ8428287.1"/>
    <property type="molecule type" value="Genomic_DNA"/>
</dbReference>
<organism evidence="2 3">
    <name type="scientific">Carnegiea gigantea</name>
    <dbReference type="NCBI Taxonomy" id="171969"/>
    <lineage>
        <taxon>Eukaryota</taxon>
        <taxon>Viridiplantae</taxon>
        <taxon>Streptophyta</taxon>
        <taxon>Embryophyta</taxon>
        <taxon>Tracheophyta</taxon>
        <taxon>Spermatophyta</taxon>
        <taxon>Magnoliopsida</taxon>
        <taxon>eudicotyledons</taxon>
        <taxon>Gunneridae</taxon>
        <taxon>Pentapetalae</taxon>
        <taxon>Caryophyllales</taxon>
        <taxon>Cactineae</taxon>
        <taxon>Cactaceae</taxon>
        <taxon>Cactoideae</taxon>
        <taxon>Echinocereeae</taxon>
        <taxon>Carnegiea</taxon>
    </lineage>
</organism>
<evidence type="ECO:0000313" key="3">
    <source>
        <dbReference type="Proteomes" id="UP001153076"/>
    </source>
</evidence>
<dbReference type="AlphaFoldDB" id="A0A9Q1GUW7"/>
<dbReference type="CDD" id="cd00303">
    <property type="entry name" value="retropepsin_like"/>
    <property type="match status" value="1"/>
</dbReference>
<keyword evidence="1" id="KW-1133">Transmembrane helix</keyword>
<evidence type="ECO:0008006" key="4">
    <source>
        <dbReference type="Google" id="ProtNLM"/>
    </source>
</evidence>
<keyword evidence="1" id="KW-0812">Transmembrane</keyword>
<accession>A0A9Q1GUW7</accession>
<evidence type="ECO:0000313" key="2">
    <source>
        <dbReference type="EMBL" id="KAJ8428287.1"/>
    </source>
</evidence>